<reference evidence="1 3" key="1">
    <citation type="submission" date="2017-02" db="EMBL/GenBank/DDBJ databases">
        <title>Novel co-symbiosis in the unique lucinid bivalve Phacoides pectinatus.</title>
        <authorList>
            <person name="Lim S.J."/>
            <person name="Davis B.G."/>
            <person name="Gill D.E."/>
            <person name="Engel A.S."/>
            <person name="Anderson L.C."/>
            <person name="Campbell B.J."/>
        </authorList>
    </citation>
    <scope>NUCLEOTIDE SEQUENCE [LARGE SCALE GENOMIC DNA]</scope>
    <source>
        <strain evidence="1">LUC13016_P6</strain>
    </source>
</reference>
<dbReference type="EMBL" id="PQCO01000111">
    <property type="protein sequence ID" value="PUE04764.1"/>
    <property type="molecule type" value="Genomic_DNA"/>
</dbReference>
<dbReference type="Proteomes" id="UP000250928">
    <property type="component" value="Unassembled WGS sequence"/>
</dbReference>
<accession>A0A657PS52</accession>
<evidence type="ECO:0000313" key="2">
    <source>
        <dbReference type="EMBL" id="PUE04764.1"/>
    </source>
</evidence>
<protein>
    <submittedName>
        <fullName evidence="1">Uncharacterized protein</fullName>
    </submittedName>
</protein>
<comment type="caution">
    <text evidence="1">The sequence shown here is derived from an EMBL/GenBank/DDBJ whole genome shotgun (WGS) entry which is preliminary data.</text>
</comment>
<name>A0A657PS52_9GAMM</name>
<keyword evidence="3" id="KW-1185">Reference proteome</keyword>
<gene>
    <name evidence="1" type="ORF">B0D84_01200</name>
    <name evidence="2" type="ORF">C3L24_02535</name>
</gene>
<proteinExistence type="predicted"/>
<reference evidence="2 4" key="2">
    <citation type="submission" date="2018-01" db="EMBL/GenBank/DDBJ databases">
        <title>Novel co-symbiosis in the lucinid bivalve Phacoides pectinatus.</title>
        <authorList>
            <person name="Lim S.J."/>
            <person name="Davis B.G."/>
            <person name="Gill D.E."/>
            <person name="Engel A.S."/>
            <person name="Anderson L.C."/>
            <person name="Campbell B.J."/>
        </authorList>
    </citation>
    <scope>NUCLEOTIDE SEQUENCE [LARGE SCALE GENOMIC DNA]</scope>
    <source>
        <strain evidence="2">N3_P5</strain>
    </source>
</reference>
<evidence type="ECO:0000313" key="1">
    <source>
        <dbReference type="EMBL" id="OQX36783.1"/>
    </source>
</evidence>
<evidence type="ECO:0000313" key="3">
    <source>
        <dbReference type="Proteomes" id="UP000243361"/>
    </source>
</evidence>
<dbReference type="AlphaFoldDB" id="A0A657PS52"/>
<organism evidence="1 3">
    <name type="scientific">Candidatus Sedimenticola endophacoides</name>
    <dbReference type="NCBI Taxonomy" id="2548426"/>
    <lineage>
        <taxon>Bacteria</taxon>
        <taxon>Pseudomonadati</taxon>
        <taxon>Pseudomonadota</taxon>
        <taxon>Gammaproteobacteria</taxon>
        <taxon>Chromatiales</taxon>
        <taxon>Sedimenticolaceae</taxon>
        <taxon>Sedimenticola</taxon>
    </lineage>
</organism>
<dbReference type="Proteomes" id="UP000243361">
    <property type="component" value="Unassembled WGS sequence"/>
</dbReference>
<sequence>MGFGLFRPRPLLDEPSVEWMFDVFSWALRNLDAEVFRRHTILVTPSNEHFPGRVESPEGMARLIFERVAHYAGMAHWPLRLTSQPGCYPGFNPGGHLPGPLRGTGLPSVDAPQPFPVVYDPHQARDPQVLIATLAHTLAERLGRAAPEAAPGGEENWPHVVELLAVFMGFGLMFANSAYVAPKGGCGSCGPGVQRHAFLSQYHLTYALAIFAELKGIPAGEVVVHLKRPLRGFFRKARKEIAGGTRLQALRALL</sequence>
<dbReference type="EMBL" id="MUIE01000098">
    <property type="protein sequence ID" value="OQX36783.1"/>
    <property type="molecule type" value="Genomic_DNA"/>
</dbReference>
<evidence type="ECO:0000313" key="4">
    <source>
        <dbReference type="Proteomes" id="UP000250928"/>
    </source>
</evidence>